<dbReference type="PATRIC" id="fig|1280514.3.peg.3555"/>
<dbReference type="InterPro" id="IPR036264">
    <property type="entry name" value="Bact_exopeptidase_dim_dom"/>
</dbReference>
<feature type="binding site" evidence="2">
    <location>
        <position position="372"/>
    </location>
    <ligand>
        <name>Mn(2+)</name>
        <dbReference type="ChEBI" id="CHEBI:29035"/>
        <label>2</label>
    </ligand>
</feature>
<dbReference type="Gene3D" id="3.40.630.10">
    <property type="entry name" value="Zn peptidases"/>
    <property type="match status" value="1"/>
</dbReference>
<dbReference type="PIRSF" id="PIRSF005962">
    <property type="entry name" value="Pept_M20D_amidohydro"/>
    <property type="match status" value="1"/>
</dbReference>
<feature type="binding site" evidence="2">
    <location>
        <position position="171"/>
    </location>
    <ligand>
        <name>Mn(2+)</name>
        <dbReference type="ChEBI" id="CHEBI:29035"/>
        <label>2</label>
    </ligand>
</feature>
<dbReference type="Proteomes" id="UP000032360">
    <property type="component" value="Unassembled WGS sequence"/>
</dbReference>
<dbReference type="EMBL" id="JXYS01000083">
    <property type="protein sequence ID" value="KJF16428.1"/>
    <property type="molecule type" value="Genomic_DNA"/>
</dbReference>
<evidence type="ECO:0000313" key="4">
    <source>
        <dbReference type="EMBL" id="KJF16428.1"/>
    </source>
</evidence>
<feature type="binding site" evidence="2">
    <location>
        <position position="110"/>
    </location>
    <ligand>
        <name>Mn(2+)</name>
        <dbReference type="ChEBI" id="CHEBI:29035"/>
        <label>2</label>
    </ligand>
</feature>
<dbReference type="EC" id="3.-.-.-" evidence="4"/>
<dbReference type="GO" id="GO:0019877">
    <property type="term" value="P:diaminopimelate biosynthetic process"/>
    <property type="evidence" value="ECO:0007669"/>
    <property type="project" value="UniProtKB-ARBA"/>
</dbReference>
<dbReference type="STRING" id="1280514.AXFE_27100"/>
<dbReference type="NCBIfam" id="TIGR01891">
    <property type="entry name" value="amidohydrolases"/>
    <property type="match status" value="1"/>
</dbReference>
<dbReference type="Pfam" id="PF01546">
    <property type="entry name" value="Peptidase_M20"/>
    <property type="match status" value="1"/>
</dbReference>
<dbReference type="AlphaFoldDB" id="A0A0D8HET4"/>
<dbReference type="InterPro" id="IPR017439">
    <property type="entry name" value="Amidohydrolase"/>
</dbReference>
<dbReference type="InterPro" id="IPR011650">
    <property type="entry name" value="Peptidase_M20_dimer"/>
</dbReference>
<feature type="binding site" evidence="2">
    <location>
        <position position="108"/>
    </location>
    <ligand>
        <name>Mn(2+)</name>
        <dbReference type="ChEBI" id="CHEBI:29035"/>
        <label>2</label>
    </ligand>
</feature>
<name>A0A0D8HET4_9ACTN</name>
<dbReference type="PANTHER" id="PTHR11014">
    <property type="entry name" value="PEPTIDASE M20 FAMILY MEMBER"/>
    <property type="match status" value="1"/>
</dbReference>
<feature type="binding site" evidence="2">
    <location>
        <position position="144"/>
    </location>
    <ligand>
        <name>Mn(2+)</name>
        <dbReference type="ChEBI" id="CHEBI:29035"/>
        <label>2</label>
    </ligand>
</feature>
<dbReference type="GO" id="GO:0046872">
    <property type="term" value="F:metal ion binding"/>
    <property type="evidence" value="ECO:0007669"/>
    <property type="project" value="UniProtKB-KW"/>
</dbReference>
<dbReference type="RefSeq" id="WP_052606408.1">
    <property type="nucleotide sequence ID" value="NZ_JXYS01000083.1"/>
</dbReference>
<keyword evidence="2" id="KW-0464">Manganese</keyword>
<accession>A0A0D8HET4</accession>
<keyword evidence="1 4" id="KW-0378">Hydrolase</keyword>
<comment type="caution">
    <text evidence="4">The sequence shown here is derived from an EMBL/GenBank/DDBJ whole genome shotgun (WGS) entry which is preliminary data.</text>
</comment>
<dbReference type="OrthoDB" id="9777385at2"/>
<evidence type="ECO:0000259" key="3">
    <source>
        <dbReference type="Pfam" id="PF07687"/>
    </source>
</evidence>
<keyword evidence="2" id="KW-0479">Metal-binding</keyword>
<dbReference type="SUPFAM" id="SSF53187">
    <property type="entry name" value="Zn-dependent exopeptidases"/>
    <property type="match status" value="1"/>
</dbReference>
<reference evidence="4 5" key="1">
    <citation type="submission" date="2015-01" db="EMBL/GenBank/DDBJ databases">
        <title>Draft genome of the acidophilic iron oxidizer Acidithrix ferrooxidans strain Py-F3.</title>
        <authorList>
            <person name="Poehlein A."/>
            <person name="Eisen S."/>
            <person name="Schloemann M."/>
            <person name="Johnson B.D."/>
            <person name="Daniel R."/>
            <person name="Muehling M."/>
        </authorList>
    </citation>
    <scope>NUCLEOTIDE SEQUENCE [LARGE SCALE GENOMIC DNA]</scope>
    <source>
        <strain evidence="4 5">Py-F3</strain>
    </source>
</reference>
<evidence type="ECO:0000313" key="5">
    <source>
        <dbReference type="Proteomes" id="UP000032360"/>
    </source>
</evidence>
<protein>
    <submittedName>
        <fullName evidence="4">Putative hydrolase YxeP</fullName>
        <ecNumber evidence="4">3.-.-.-</ecNumber>
    </submittedName>
</protein>
<comment type="cofactor">
    <cofactor evidence="2">
        <name>Mn(2+)</name>
        <dbReference type="ChEBI" id="CHEBI:29035"/>
    </cofactor>
    <text evidence="2">The Mn(2+) ion enhances activity.</text>
</comment>
<gene>
    <name evidence="4" type="primary">yxeP</name>
    <name evidence="4" type="ORF">AXFE_27100</name>
</gene>
<dbReference type="CDD" id="cd03886">
    <property type="entry name" value="M20_Acy1"/>
    <property type="match status" value="1"/>
</dbReference>
<dbReference type="SUPFAM" id="SSF55031">
    <property type="entry name" value="Bacterial exopeptidase dimerisation domain"/>
    <property type="match status" value="1"/>
</dbReference>
<dbReference type="Gene3D" id="3.30.70.360">
    <property type="match status" value="1"/>
</dbReference>
<sequence>MESIITNTGILEDAKSIATEMIDLRRTIHSNPELGLHLPETQQLILKYLENLGFDITLGKNSSSIIAILKGDQPGPSTLLRADMDALPMPEDTGLGYASKIPNRMHACGHDAHVAMLCGAAKILALRKSELRGRAVLMFQPGEEGYGGAAVMIEEGLINDFGTIDRAFAIHITPVIPKGIIAIKSGTLMASADEFSIEVIGKGGHASMPSDAVDPIPVMCEIVLALQSMVTRRIPAFDPAVLTVSKIEAGTTSNVIPEKATALGTLRAVSENTRLSAIELIERVVINIAKAHGCEALLHLHHGSYPVTINNEVETQRTAEITRELLGQNSLVIMPTPVMGAEDWSFVLQNLPGAMAFLGAAPPGVAMPAPNHSNKMIIDEDAMAIGAALYAAMAL</sequence>
<evidence type="ECO:0000256" key="2">
    <source>
        <dbReference type="PIRSR" id="PIRSR005962-1"/>
    </source>
</evidence>
<proteinExistence type="predicted"/>
<evidence type="ECO:0000256" key="1">
    <source>
        <dbReference type="ARBA" id="ARBA00022801"/>
    </source>
</evidence>
<keyword evidence="5" id="KW-1185">Reference proteome</keyword>
<dbReference type="InterPro" id="IPR002933">
    <property type="entry name" value="Peptidase_M20"/>
</dbReference>
<organism evidence="4 5">
    <name type="scientific">Acidithrix ferrooxidans</name>
    <dbReference type="NCBI Taxonomy" id="1280514"/>
    <lineage>
        <taxon>Bacteria</taxon>
        <taxon>Bacillati</taxon>
        <taxon>Actinomycetota</taxon>
        <taxon>Acidimicrobiia</taxon>
        <taxon>Acidimicrobiales</taxon>
        <taxon>Acidimicrobiaceae</taxon>
        <taxon>Acidithrix</taxon>
    </lineage>
</organism>
<dbReference type="PANTHER" id="PTHR11014:SF63">
    <property type="entry name" value="METALLOPEPTIDASE, PUTATIVE (AFU_ORTHOLOGUE AFUA_6G09600)-RELATED"/>
    <property type="match status" value="1"/>
</dbReference>
<dbReference type="FunFam" id="3.30.70.360:FF:000001">
    <property type="entry name" value="N-acetyldiaminopimelate deacetylase"/>
    <property type="match status" value="1"/>
</dbReference>
<dbReference type="Pfam" id="PF07687">
    <property type="entry name" value="M20_dimer"/>
    <property type="match status" value="1"/>
</dbReference>
<dbReference type="GO" id="GO:0050118">
    <property type="term" value="F:N-acetyldiaminopimelate deacetylase activity"/>
    <property type="evidence" value="ECO:0007669"/>
    <property type="project" value="UniProtKB-ARBA"/>
</dbReference>
<feature type="domain" description="Peptidase M20 dimerisation" evidence="3">
    <location>
        <begin position="194"/>
        <end position="290"/>
    </location>
</feature>